<keyword evidence="7 10" id="KW-0143">Chaperone</keyword>
<dbReference type="InterPro" id="IPR020575">
    <property type="entry name" value="Hsp90_N"/>
</dbReference>
<comment type="subcellular location">
    <subcellularLocation>
        <location evidence="1 10">Cytoplasm</location>
    </subcellularLocation>
</comment>
<feature type="binding site" evidence="11">
    <location>
        <position position="40"/>
    </location>
    <ligand>
        <name>ATP</name>
        <dbReference type="ChEBI" id="CHEBI:30616"/>
    </ligand>
</feature>
<keyword evidence="4 10" id="KW-0547">Nucleotide-binding</keyword>
<evidence type="ECO:0000256" key="11">
    <source>
        <dbReference type="PIRSR" id="PIRSR002583-1"/>
    </source>
</evidence>
<comment type="subunit">
    <text evidence="10">Homodimer.</text>
</comment>
<dbReference type="Pfam" id="PF00183">
    <property type="entry name" value="HSP90"/>
    <property type="match status" value="1"/>
</dbReference>
<dbReference type="HAMAP" id="MF_00505">
    <property type="entry name" value="HSP90"/>
    <property type="match status" value="1"/>
</dbReference>
<evidence type="ECO:0000256" key="4">
    <source>
        <dbReference type="ARBA" id="ARBA00022741"/>
    </source>
</evidence>
<dbReference type="SUPFAM" id="SSF55874">
    <property type="entry name" value="ATPase domain of HSP90 chaperone/DNA topoisomerase II/histidine kinase"/>
    <property type="match status" value="1"/>
</dbReference>
<gene>
    <name evidence="10 14" type="primary">htpG</name>
    <name evidence="14" type="ORF">RINTU1_08140</name>
</gene>
<feature type="region of interest" description="A; substrate-binding" evidence="10">
    <location>
        <begin position="1"/>
        <end position="374"/>
    </location>
</feature>
<dbReference type="Gene3D" id="3.30.230.80">
    <property type="match status" value="1"/>
</dbReference>
<evidence type="ECO:0000256" key="1">
    <source>
        <dbReference type="ARBA" id="ARBA00004496"/>
    </source>
</evidence>
<dbReference type="GO" id="GO:0051082">
    <property type="term" value="F:unfolded protein binding"/>
    <property type="evidence" value="ECO:0007669"/>
    <property type="project" value="UniProtKB-UniRule"/>
</dbReference>
<dbReference type="GO" id="GO:0016887">
    <property type="term" value="F:ATP hydrolysis activity"/>
    <property type="evidence" value="ECO:0007669"/>
    <property type="project" value="InterPro"/>
</dbReference>
<reference evidence="14 15" key="1">
    <citation type="submission" date="2020-06" db="EMBL/GenBank/DDBJ databases">
        <title>The genome sequence of Candidatus Regiella insecticola strain Tut.</title>
        <authorList>
            <person name="Nikoh N."/>
            <person name="Tsuchida T."/>
            <person name="Koga R."/>
            <person name="Oshima K."/>
            <person name="Hattori M."/>
            <person name="Fukatsu T."/>
        </authorList>
    </citation>
    <scope>NUCLEOTIDE SEQUENCE [LARGE SCALE GENOMIC DNA]</scope>
    <source>
        <strain evidence="14 15">Tut</strain>
    </source>
</reference>
<feature type="binding site" evidence="11">
    <location>
        <position position="82"/>
    </location>
    <ligand>
        <name>ATP</name>
        <dbReference type="ChEBI" id="CHEBI:30616"/>
    </ligand>
</feature>
<feature type="domain" description="Histidine kinase/HSP90-like ATPase" evidence="13">
    <location>
        <begin position="29"/>
        <end position="186"/>
    </location>
</feature>
<evidence type="ECO:0000256" key="8">
    <source>
        <dbReference type="ARBA" id="ARBA00058590"/>
    </source>
</evidence>
<accession>A0A6L2ZMI1</accession>
<dbReference type="FunFam" id="1.20.120.790:FF:000002">
    <property type="entry name" value="Molecular chaperone HtpG"/>
    <property type="match status" value="1"/>
</dbReference>
<feature type="binding site" evidence="11">
    <location>
        <position position="87"/>
    </location>
    <ligand>
        <name>ATP</name>
        <dbReference type="ChEBI" id="CHEBI:30616"/>
    </ligand>
</feature>
<dbReference type="Gene3D" id="1.20.120.790">
    <property type="entry name" value="Heat shock protein 90, C-terminal domain"/>
    <property type="match status" value="1"/>
</dbReference>
<keyword evidence="5 10" id="KW-0067">ATP-binding</keyword>
<dbReference type="InterPro" id="IPR020568">
    <property type="entry name" value="Ribosomal_Su5_D2-typ_SF"/>
</dbReference>
<dbReference type="GO" id="GO:0140662">
    <property type="term" value="F:ATP-dependent protein folding chaperone"/>
    <property type="evidence" value="ECO:0007669"/>
    <property type="project" value="InterPro"/>
</dbReference>
<dbReference type="FunFam" id="3.30.565.10:FF:000009">
    <property type="entry name" value="Molecular chaperone HtpG"/>
    <property type="match status" value="1"/>
</dbReference>
<keyword evidence="3 10" id="KW-0963">Cytoplasm</keyword>
<dbReference type="SMART" id="SM00387">
    <property type="entry name" value="HATPase_c"/>
    <property type="match status" value="1"/>
</dbReference>
<comment type="function">
    <text evidence="8 10">Molecular chaperone. Has ATPase activity.</text>
</comment>
<evidence type="ECO:0000256" key="2">
    <source>
        <dbReference type="ARBA" id="ARBA00008239"/>
    </source>
</evidence>
<evidence type="ECO:0000313" key="15">
    <source>
        <dbReference type="Proteomes" id="UP000504714"/>
    </source>
</evidence>
<keyword evidence="6 10" id="KW-0346">Stress response</keyword>
<evidence type="ECO:0000256" key="12">
    <source>
        <dbReference type="SAM" id="MobiDB-lite"/>
    </source>
</evidence>
<evidence type="ECO:0000259" key="13">
    <source>
        <dbReference type="SMART" id="SM00387"/>
    </source>
</evidence>
<evidence type="ECO:0000256" key="9">
    <source>
        <dbReference type="ARBA" id="ARBA00070675"/>
    </source>
</evidence>
<protein>
    <recommendedName>
        <fullName evidence="9 10">Chaperone protein HtpG</fullName>
    </recommendedName>
    <alternativeName>
        <fullName evidence="10">Heat shock protein HtpG</fullName>
    </alternativeName>
    <alternativeName>
        <fullName evidence="10">High temperature protein G</fullName>
    </alternativeName>
</protein>
<comment type="caution">
    <text evidence="10">Lacks conserved residue(s) required for the propagation of feature annotation.</text>
</comment>
<dbReference type="SUPFAM" id="SSF110942">
    <property type="entry name" value="HSP90 C-terminal domain"/>
    <property type="match status" value="1"/>
</dbReference>
<dbReference type="GO" id="GO:0005524">
    <property type="term" value="F:ATP binding"/>
    <property type="evidence" value="ECO:0007669"/>
    <property type="project" value="UniProtKB-UniRule"/>
</dbReference>
<feature type="binding site" evidence="11">
    <location>
        <position position="95"/>
    </location>
    <ligand>
        <name>ATP</name>
        <dbReference type="ChEBI" id="CHEBI:30616"/>
    </ligand>
</feature>
<feature type="binding site" evidence="11">
    <location>
        <position position="374"/>
    </location>
    <ligand>
        <name>ATP</name>
        <dbReference type="ChEBI" id="CHEBI:30616"/>
    </ligand>
</feature>
<evidence type="ECO:0000256" key="3">
    <source>
        <dbReference type="ARBA" id="ARBA00022490"/>
    </source>
</evidence>
<dbReference type="Gene3D" id="3.30.565.10">
    <property type="entry name" value="Histidine kinase-like ATPase, C-terminal domain"/>
    <property type="match status" value="1"/>
</dbReference>
<dbReference type="PRINTS" id="PR00775">
    <property type="entry name" value="HEATSHOCK90"/>
</dbReference>
<dbReference type="InterPro" id="IPR001404">
    <property type="entry name" value="Hsp90_fam"/>
</dbReference>
<dbReference type="InterPro" id="IPR003594">
    <property type="entry name" value="HATPase_dom"/>
</dbReference>
<evidence type="ECO:0000256" key="5">
    <source>
        <dbReference type="ARBA" id="ARBA00022840"/>
    </source>
</evidence>
<dbReference type="FunFam" id="3.30.230.80:FF:000002">
    <property type="entry name" value="Molecular chaperone HtpG"/>
    <property type="match status" value="1"/>
</dbReference>
<feature type="binding site" evidence="11">
    <location>
        <begin position="102"/>
        <end position="103"/>
    </location>
    <ligand>
        <name>ATP</name>
        <dbReference type="ChEBI" id="CHEBI:30616"/>
    </ligand>
</feature>
<dbReference type="AlphaFoldDB" id="A0A6L2ZMI1"/>
<feature type="region of interest" description="Disordered" evidence="12">
    <location>
        <begin position="224"/>
        <end position="257"/>
    </location>
</feature>
<feature type="binding site" evidence="11">
    <location>
        <position position="101"/>
    </location>
    <ligand>
        <name>ATP</name>
        <dbReference type="ChEBI" id="CHEBI:30616"/>
    </ligand>
</feature>
<evidence type="ECO:0000256" key="10">
    <source>
        <dbReference type="HAMAP-Rule" id="MF_00505"/>
    </source>
</evidence>
<dbReference type="GO" id="GO:0005737">
    <property type="term" value="C:cytoplasm"/>
    <property type="evidence" value="ECO:0007669"/>
    <property type="project" value="UniProtKB-SubCell"/>
</dbReference>
<name>A0A6L2ZMI1_9ENTR</name>
<dbReference type="InterPro" id="IPR019805">
    <property type="entry name" value="Heat_shock_protein_90_CS"/>
</dbReference>
<dbReference type="PIRSF" id="PIRSF002583">
    <property type="entry name" value="Hsp90"/>
    <property type="match status" value="1"/>
</dbReference>
<dbReference type="NCBIfam" id="NF003555">
    <property type="entry name" value="PRK05218.1"/>
    <property type="match status" value="1"/>
</dbReference>
<dbReference type="Pfam" id="PF13589">
    <property type="entry name" value="HATPase_c_3"/>
    <property type="match status" value="1"/>
</dbReference>
<dbReference type="CDD" id="cd16927">
    <property type="entry name" value="HATPase_Hsp90-like"/>
    <property type="match status" value="1"/>
</dbReference>
<feature type="binding site" evidence="11">
    <location>
        <position position="36"/>
    </location>
    <ligand>
        <name>ATP</name>
        <dbReference type="ChEBI" id="CHEBI:30616"/>
    </ligand>
</feature>
<dbReference type="FunFam" id="3.40.50.11260:FF:000002">
    <property type="entry name" value="Molecular chaperone HtpG"/>
    <property type="match status" value="1"/>
</dbReference>
<comment type="similarity">
    <text evidence="2 10">Belongs to the heat shock protein 90 family.</text>
</comment>
<feature type="binding site" evidence="11">
    <location>
        <begin position="124"/>
        <end position="129"/>
    </location>
    <ligand>
        <name>ATP</name>
        <dbReference type="ChEBI" id="CHEBI:30616"/>
    </ligand>
</feature>
<dbReference type="InterPro" id="IPR036890">
    <property type="entry name" value="HATPase_C_sf"/>
</dbReference>
<feature type="region of interest" description="C" evidence="10">
    <location>
        <begin position="592"/>
        <end position="664"/>
    </location>
</feature>
<comment type="caution">
    <text evidence="14">The sequence shown here is derived from an EMBL/GenBank/DDBJ whole genome shotgun (WGS) entry which is preliminary data.</text>
</comment>
<evidence type="ECO:0000256" key="7">
    <source>
        <dbReference type="ARBA" id="ARBA00023186"/>
    </source>
</evidence>
<feature type="compositionally biased region" description="Acidic residues" evidence="12">
    <location>
        <begin position="230"/>
        <end position="247"/>
    </location>
</feature>
<dbReference type="PROSITE" id="PS00298">
    <property type="entry name" value="HSP90"/>
    <property type="match status" value="1"/>
</dbReference>
<sequence length="664" mass="75429">MSTKNQETRGFQSEVKQLLHLMIHSLYSNKEIFLRELISNASDAADKLRFRALSKPELYEGDTDLRVRVSVNKEKRTLTISDNGIGMSRDEVIDNLGTIAKSGTKAFLESMGSDQSKDSQLIGQFGVGFYSAFIVADKVTVCTRAAGEPVDAGVLWESSGEGDYTIATITKEARGTEITLHLREGEDAYLDNWGIRSIISKYSDHIALPVEIENRTKVEKAVEAKKDENAEADQESVIDAEATDDAAQDPATPTETEETVNWEQINKAKALWLRSKNEIKEAEYNELYKHISHDFVDPLLCSHNRVEGEQEYTSLLYIPAQAPWDLWNREHKHGLKLYVQRVFIMDDAEQFLPNYLRFVRGLIDSNDLHLNVSRELLQDNKITQSLRSALTKRVLKMLAKLAKDDSEKYQKFWLQFGKVLKEGPAEDYANKESIAKLLRFASTHNDSSEQTVSLEEYIARMSSEQDKIYFITADSYDAAKSSPHLELFRKKGIEVLLLSDRVDEWMMGYLTEFEGKKLHSVSKADDSINKLADEEKKPEQKEAEKALEPFVKRVKELLGDKVKEVRLTHRLTETPAIVTTDSNEMGTQMAKLLAAAGQKAPEVKYIFELNPDHLLVKRVADMSDDKQFAEWINLFLDQALLAERGTLDDPNCFARRINQLLLSL</sequence>
<dbReference type="SUPFAM" id="SSF54211">
    <property type="entry name" value="Ribosomal protein S5 domain 2-like"/>
    <property type="match status" value="1"/>
</dbReference>
<dbReference type="InterPro" id="IPR037196">
    <property type="entry name" value="HSP90_C"/>
</dbReference>
<dbReference type="PANTHER" id="PTHR11528">
    <property type="entry name" value="HEAT SHOCK PROTEIN 90 FAMILY MEMBER"/>
    <property type="match status" value="1"/>
</dbReference>
<dbReference type="Proteomes" id="UP000504714">
    <property type="component" value="Unassembled WGS sequence"/>
</dbReference>
<evidence type="ECO:0000256" key="6">
    <source>
        <dbReference type="ARBA" id="ARBA00023016"/>
    </source>
</evidence>
<feature type="binding site" evidence="11">
    <location>
        <position position="176"/>
    </location>
    <ligand>
        <name>ATP</name>
        <dbReference type="ChEBI" id="CHEBI:30616"/>
    </ligand>
</feature>
<proteinExistence type="inferred from homology"/>
<dbReference type="EMBL" id="BLXO01000001">
    <property type="protein sequence ID" value="GFN45580.1"/>
    <property type="molecule type" value="Genomic_DNA"/>
</dbReference>
<evidence type="ECO:0000313" key="14">
    <source>
        <dbReference type="EMBL" id="GFN45580.1"/>
    </source>
</evidence>
<organism evidence="14 15">
    <name type="scientific">Candidatus Regiella insecticola</name>
    <dbReference type="NCBI Taxonomy" id="138073"/>
    <lineage>
        <taxon>Bacteria</taxon>
        <taxon>Pseudomonadati</taxon>
        <taxon>Pseudomonadota</taxon>
        <taxon>Gammaproteobacteria</taxon>
        <taxon>Enterobacterales</taxon>
        <taxon>Enterobacteriaceae</taxon>
        <taxon>aphid secondary symbionts</taxon>
        <taxon>Candidatus Regiella</taxon>
    </lineage>
</organism>
<dbReference type="RefSeq" id="WP_176487382.1">
    <property type="nucleotide sequence ID" value="NZ_BLXO01000001.1"/>
</dbReference>
<dbReference type="Gene3D" id="3.40.50.11260">
    <property type="match status" value="1"/>
</dbReference>